<keyword evidence="2" id="KW-0963">Cytoplasm</keyword>
<dbReference type="PANTHER" id="PTHR46006">
    <property type="entry name" value="RHO GUANINE NUCLEOTIDE EXCHANGE FACTOR AT 64C, ISOFORM A"/>
    <property type="match status" value="1"/>
</dbReference>
<dbReference type="PROSITE" id="PS50010">
    <property type="entry name" value="DH_2"/>
    <property type="match status" value="1"/>
</dbReference>
<evidence type="ECO:0000313" key="4">
    <source>
        <dbReference type="Proteomes" id="UP000515154"/>
    </source>
</evidence>
<dbReference type="Proteomes" id="UP000515154">
    <property type="component" value="Linkage group LG2"/>
</dbReference>
<dbReference type="GO" id="GO:0005737">
    <property type="term" value="C:cytoplasm"/>
    <property type="evidence" value="ECO:0007669"/>
    <property type="project" value="UniProtKB-SubCell"/>
</dbReference>
<evidence type="ECO:0000313" key="6">
    <source>
        <dbReference type="RefSeq" id="XP_036356305.1"/>
    </source>
</evidence>
<dbReference type="InterPro" id="IPR000219">
    <property type="entry name" value="DH_dom"/>
</dbReference>
<keyword evidence="4" id="KW-1185">Reference proteome</keyword>
<dbReference type="InterPro" id="IPR051480">
    <property type="entry name" value="Endocytic_GEF_Adapter"/>
</dbReference>
<comment type="subcellular location">
    <subcellularLocation>
        <location evidence="1">Cytoplasm</location>
    </subcellularLocation>
</comment>
<protein>
    <submittedName>
        <fullName evidence="5 6">Neuroepithelial cell-transforming gene 1 protein</fullName>
    </submittedName>
</protein>
<evidence type="ECO:0000256" key="2">
    <source>
        <dbReference type="ARBA" id="ARBA00022490"/>
    </source>
</evidence>
<proteinExistence type="predicted"/>
<dbReference type="InterPro" id="IPR035899">
    <property type="entry name" value="DBL_dom_sf"/>
</dbReference>
<dbReference type="SMART" id="SM00325">
    <property type="entry name" value="RhoGEF"/>
    <property type="match status" value="1"/>
</dbReference>
<name>A0A6P7TDZ0_9MOLL</name>
<dbReference type="CDD" id="cd00160">
    <property type="entry name" value="RhoGEF"/>
    <property type="match status" value="1"/>
</dbReference>
<dbReference type="AlphaFoldDB" id="A0A6P7TDZ0"/>
<dbReference type="GO" id="GO:0005085">
    <property type="term" value="F:guanyl-nucleotide exchange factor activity"/>
    <property type="evidence" value="ECO:0007669"/>
    <property type="project" value="InterPro"/>
</dbReference>
<accession>A0A6P7TDZ0</accession>
<organism evidence="4 5">
    <name type="scientific">Octopus sinensis</name>
    <name type="common">East Asian common octopus</name>
    <dbReference type="NCBI Taxonomy" id="2607531"/>
    <lineage>
        <taxon>Eukaryota</taxon>
        <taxon>Metazoa</taxon>
        <taxon>Spiralia</taxon>
        <taxon>Lophotrochozoa</taxon>
        <taxon>Mollusca</taxon>
        <taxon>Cephalopoda</taxon>
        <taxon>Coleoidea</taxon>
        <taxon>Octopodiformes</taxon>
        <taxon>Octopoda</taxon>
        <taxon>Incirrata</taxon>
        <taxon>Octopodidae</taxon>
        <taxon>Octopus</taxon>
    </lineage>
</organism>
<dbReference type="RefSeq" id="XP_036356305.1">
    <property type="nucleotide sequence ID" value="XM_036500412.1"/>
</dbReference>
<dbReference type="KEGG" id="osn:115223087"/>
<evidence type="ECO:0000313" key="5">
    <source>
        <dbReference type="RefSeq" id="XP_029649364.1"/>
    </source>
</evidence>
<gene>
    <name evidence="5 6" type="primary">LOC115223087</name>
</gene>
<evidence type="ECO:0000259" key="3">
    <source>
        <dbReference type="PROSITE" id="PS50010"/>
    </source>
</evidence>
<dbReference type="GO" id="GO:0035025">
    <property type="term" value="P:positive regulation of Rho protein signal transduction"/>
    <property type="evidence" value="ECO:0007669"/>
    <property type="project" value="TreeGrafter"/>
</dbReference>
<dbReference type="SUPFAM" id="SSF48065">
    <property type="entry name" value="DBL homology domain (DH-domain)"/>
    <property type="match status" value="1"/>
</dbReference>
<evidence type="ECO:0000256" key="1">
    <source>
        <dbReference type="ARBA" id="ARBA00004496"/>
    </source>
</evidence>
<dbReference type="RefSeq" id="XP_029649364.1">
    <property type="nucleotide sequence ID" value="XM_029793504.2"/>
</dbReference>
<sequence>MCLDYQSMLTSKLENCAAKPRLICCECAEVVVYKTSSNNETVCQQCLSRRTERKETIQEIVQTEVNYGRDLKIILEEFYIPMKKANLLENKELASIFLNLEELVHVNEKFTKQLSGILQEASNKKDEDYQKVNIGQLFQEYFHMFQAFEKYCVNQTSAIEILEQLERDREVLRAFLQVSQAENSLLRRMNLKSFLMIPVQRIMKYPLLLNRLYKSTAARHEDCAFLHEAVVGIEKILEEINAKTKSSGSMKLKRKRSELRRHSSTDKFELVKTALNLLEWNQHEVHDILVGTLLYTQPQDHFWTAKKCRNLKFTPVHALLLTRGEPQQESTITKKLLFTQQSIVRQAALVLLRGKGGRYQAVRDPLYLDKCVITVDPVYEEVFEVQDWNKESYLFKGEDDTETHRWVQQLKNQSKNLGVWWRRRNAVPDIKTNNEGPADNCEDS</sequence>
<dbReference type="Pfam" id="PF00621">
    <property type="entry name" value="RhoGEF"/>
    <property type="match status" value="1"/>
</dbReference>
<dbReference type="PANTHER" id="PTHR46006:SF5">
    <property type="entry name" value="DH DOMAIN-CONTAINING PROTEIN"/>
    <property type="match status" value="1"/>
</dbReference>
<feature type="domain" description="DH" evidence="3">
    <location>
        <begin position="52"/>
        <end position="243"/>
    </location>
</feature>
<dbReference type="Gene3D" id="1.20.900.10">
    <property type="entry name" value="Dbl homology (DH) domain"/>
    <property type="match status" value="1"/>
</dbReference>
<reference evidence="5 6" key="1">
    <citation type="submission" date="2025-08" db="UniProtKB">
        <authorList>
            <consortium name="RefSeq"/>
        </authorList>
    </citation>
    <scope>IDENTIFICATION</scope>
</reference>